<proteinExistence type="predicted"/>
<protein>
    <submittedName>
        <fullName evidence="1">Uncharacterized protein</fullName>
    </submittedName>
</protein>
<evidence type="ECO:0000313" key="1">
    <source>
        <dbReference type="EMBL" id="JAH51286.1"/>
    </source>
</evidence>
<name>A0A0E9TCH9_ANGAN</name>
<dbReference type="EMBL" id="GBXM01057291">
    <property type="protein sequence ID" value="JAH51286.1"/>
    <property type="molecule type" value="Transcribed_RNA"/>
</dbReference>
<dbReference type="AlphaFoldDB" id="A0A0E9TCH9"/>
<organism evidence="1">
    <name type="scientific">Anguilla anguilla</name>
    <name type="common">European freshwater eel</name>
    <name type="synonym">Muraena anguilla</name>
    <dbReference type="NCBI Taxonomy" id="7936"/>
    <lineage>
        <taxon>Eukaryota</taxon>
        <taxon>Metazoa</taxon>
        <taxon>Chordata</taxon>
        <taxon>Craniata</taxon>
        <taxon>Vertebrata</taxon>
        <taxon>Euteleostomi</taxon>
        <taxon>Actinopterygii</taxon>
        <taxon>Neopterygii</taxon>
        <taxon>Teleostei</taxon>
        <taxon>Anguilliformes</taxon>
        <taxon>Anguillidae</taxon>
        <taxon>Anguilla</taxon>
    </lineage>
</organism>
<sequence length="29" mass="3430">MSVGLSRLSRWPTQPLRYILCCSHALVWR</sequence>
<reference evidence="1" key="1">
    <citation type="submission" date="2014-11" db="EMBL/GenBank/DDBJ databases">
        <authorList>
            <person name="Amaro Gonzalez C."/>
        </authorList>
    </citation>
    <scope>NUCLEOTIDE SEQUENCE</scope>
</reference>
<accession>A0A0E9TCH9</accession>
<reference evidence="1" key="2">
    <citation type="journal article" date="2015" name="Fish Shellfish Immunol.">
        <title>Early steps in the European eel (Anguilla anguilla)-Vibrio vulnificus interaction in the gills: Role of the RtxA13 toxin.</title>
        <authorList>
            <person name="Callol A."/>
            <person name="Pajuelo D."/>
            <person name="Ebbesson L."/>
            <person name="Teles M."/>
            <person name="MacKenzie S."/>
            <person name="Amaro C."/>
        </authorList>
    </citation>
    <scope>NUCLEOTIDE SEQUENCE</scope>
</reference>